<feature type="compositionally biased region" description="Basic and acidic residues" evidence="1">
    <location>
        <begin position="111"/>
        <end position="124"/>
    </location>
</feature>
<proteinExistence type="predicted"/>
<dbReference type="EMBL" id="BSVA01000001">
    <property type="protein sequence ID" value="GMA90406.1"/>
    <property type="molecule type" value="Genomic_DNA"/>
</dbReference>
<evidence type="ECO:0000313" key="2">
    <source>
        <dbReference type="EMBL" id="GMA90406.1"/>
    </source>
</evidence>
<protein>
    <recommendedName>
        <fullName evidence="4">Nucleotidyltransferase domain-containing protein</fullName>
    </recommendedName>
</protein>
<evidence type="ECO:0000256" key="1">
    <source>
        <dbReference type="SAM" id="MobiDB-lite"/>
    </source>
</evidence>
<dbReference type="Gene3D" id="3.30.460.10">
    <property type="entry name" value="Beta Polymerase, domain 2"/>
    <property type="match status" value="1"/>
</dbReference>
<dbReference type="InterPro" id="IPR043519">
    <property type="entry name" value="NT_sf"/>
</dbReference>
<feature type="compositionally biased region" description="Basic and acidic residues" evidence="1">
    <location>
        <begin position="203"/>
        <end position="222"/>
    </location>
</feature>
<dbReference type="Proteomes" id="UP001157069">
    <property type="component" value="Unassembled WGS sequence"/>
</dbReference>
<feature type="region of interest" description="Disordered" evidence="1">
    <location>
        <begin position="105"/>
        <end position="129"/>
    </location>
</feature>
<feature type="region of interest" description="Disordered" evidence="1">
    <location>
        <begin position="189"/>
        <end position="222"/>
    </location>
</feature>
<evidence type="ECO:0000313" key="3">
    <source>
        <dbReference type="Proteomes" id="UP001157069"/>
    </source>
</evidence>
<comment type="caution">
    <text evidence="2">The sequence shown here is derived from an EMBL/GenBank/DDBJ whole genome shotgun (WGS) entry which is preliminary data.</text>
</comment>
<reference evidence="3" key="1">
    <citation type="journal article" date="2019" name="Int. J. Syst. Evol. Microbiol.">
        <title>The Global Catalogue of Microorganisms (GCM) 10K type strain sequencing project: providing services to taxonomists for standard genome sequencing and annotation.</title>
        <authorList>
            <consortium name="The Broad Institute Genomics Platform"/>
            <consortium name="The Broad Institute Genome Sequencing Center for Infectious Disease"/>
            <person name="Wu L."/>
            <person name="Ma J."/>
        </authorList>
    </citation>
    <scope>NUCLEOTIDE SEQUENCE [LARGE SCALE GENOMIC DNA]</scope>
    <source>
        <strain evidence="3">NBRC 108755</strain>
    </source>
</reference>
<name>A0ABQ6JSC8_9MICO</name>
<evidence type="ECO:0008006" key="4">
    <source>
        <dbReference type="Google" id="ProtNLM"/>
    </source>
</evidence>
<organism evidence="2 3">
    <name type="scientific">Homoserinibacter gongjuensis</name>
    <dbReference type="NCBI Taxonomy" id="1162968"/>
    <lineage>
        <taxon>Bacteria</taxon>
        <taxon>Bacillati</taxon>
        <taxon>Actinomycetota</taxon>
        <taxon>Actinomycetes</taxon>
        <taxon>Micrococcales</taxon>
        <taxon>Microbacteriaceae</taxon>
        <taxon>Homoserinibacter</taxon>
    </lineage>
</organism>
<accession>A0ABQ6JSC8</accession>
<keyword evidence="3" id="KW-1185">Reference proteome</keyword>
<sequence>MRPCGRALTEQDDEFGIEGVHDARERAAEQVAGLAEERCRPGVARVGGRAEGRHAGRAAEDAALPRLAHERGLAHERLEASAVAAHAQRAVLDDRGVADLARAAGGAAKYDPVDHDPGAHSGSDRDDEEVLVPTPRAVQALGHGEGVDVVLDEHGQLQLAAQALAERHPRPAELRRDDDALALAIDGAGHPDADAEQASARAAGDEPREERREIGEHRGGARVEALARRAQHRAVESDLDEGDVVGGDLHADRRAAALGEAQASGRAAALRGLVVEFDDETVGEQLLGELRHERGRDAEHPGEFGPRGGAVSTQVREHGRTVDVGACGGSDHRRSSCARVISGVNKPKNEVTVKPTRRTMPHARPSTFDDRLRELVEAAAARSELVGIVGFGSTAERSRADQWSDHDLALVVRPGHEAGLRRAHDWVPHPERVALAVVDGHDGVTVVWTGGEVLEYGVATLDDLATWPADRAAVLLDRGGVAPVVSAMLARTATAPPTDVAQRTGSALVKVLVGVGRARRGELLTANRNIRGEALEHLLAAWTAALPSSTPGLDALDPHRRFESAHPELGARVDEALRLDVESAARALFDLAEQTLGARADFPAAAAVAIRTRLGWD</sequence>
<gene>
    <name evidence="2" type="ORF">GCM10025869_09350</name>
</gene>